<dbReference type="STRING" id="1346286.SAMN05444362_104184"/>
<accession>A0A1M4ZTG1</accession>
<dbReference type="EMBL" id="FQUC01000004">
    <property type="protein sequence ID" value="SHF21284.1"/>
    <property type="molecule type" value="Genomic_DNA"/>
</dbReference>
<evidence type="ECO:0000313" key="2">
    <source>
        <dbReference type="Proteomes" id="UP000184480"/>
    </source>
</evidence>
<dbReference type="Proteomes" id="UP000184480">
    <property type="component" value="Unassembled WGS sequence"/>
</dbReference>
<gene>
    <name evidence="1" type="ORF">SAMN05444362_104184</name>
</gene>
<organism evidence="1 2">
    <name type="scientific">Dysgonomonas macrotermitis</name>
    <dbReference type="NCBI Taxonomy" id="1346286"/>
    <lineage>
        <taxon>Bacteria</taxon>
        <taxon>Pseudomonadati</taxon>
        <taxon>Bacteroidota</taxon>
        <taxon>Bacteroidia</taxon>
        <taxon>Bacteroidales</taxon>
        <taxon>Dysgonomonadaceae</taxon>
        <taxon>Dysgonomonas</taxon>
    </lineage>
</organism>
<evidence type="ECO:0000313" key="1">
    <source>
        <dbReference type="EMBL" id="SHF21284.1"/>
    </source>
</evidence>
<name>A0A1M4ZTG1_9BACT</name>
<sequence length="79" mass="9035">MISNSILVIAKSVPKYNTDKSSVGLFPIQSIQKGDTRVTFVTLLNHYKSANCPQKSDIRDKYCIFLFSFYCLSIGFIYR</sequence>
<protein>
    <submittedName>
        <fullName evidence="1">Uncharacterized protein</fullName>
    </submittedName>
</protein>
<proteinExistence type="predicted"/>
<reference evidence="2" key="1">
    <citation type="submission" date="2016-11" db="EMBL/GenBank/DDBJ databases">
        <authorList>
            <person name="Varghese N."/>
            <person name="Submissions S."/>
        </authorList>
    </citation>
    <scope>NUCLEOTIDE SEQUENCE [LARGE SCALE GENOMIC DNA]</scope>
    <source>
        <strain evidence="2">DSM 27370</strain>
    </source>
</reference>
<keyword evidence="2" id="KW-1185">Reference proteome</keyword>
<dbReference type="AlphaFoldDB" id="A0A1M4ZTG1"/>